<proteinExistence type="inferred from homology"/>
<evidence type="ECO:0000256" key="2">
    <source>
        <dbReference type="ARBA" id="ARBA00022679"/>
    </source>
</evidence>
<dbReference type="PANTHER" id="PTHR11926">
    <property type="entry name" value="GLUCOSYL/GLUCURONOSYL TRANSFERASES"/>
    <property type="match status" value="1"/>
</dbReference>
<dbReference type="CDD" id="cd03784">
    <property type="entry name" value="GT1_Gtf-like"/>
    <property type="match status" value="1"/>
</dbReference>
<comment type="similarity">
    <text evidence="1">Belongs to the UDP-glycosyltransferase family.</text>
</comment>
<name>A0A2N9HFS3_FAGSY</name>
<gene>
    <name evidence="3" type="ORF">FSB_LOCUS38403</name>
</gene>
<accession>A0A2N9HFS3</accession>
<dbReference type="GO" id="GO:0080043">
    <property type="term" value="F:quercetin 3-O-glucosyltransferase activity"/>
    <property type="evidence" value="ECO:0007669"/>
    <property type="project" value="TreeGrafter"/>
</dbReference>
<organism evidence="3">
    <name type="scientific">Fagus sylvatica</name>
    <name type="common">Beechnut</name>
    <dbReference type="NCBI Taxonomy" id="28930"/>
    <lineage>
        <taxon>Eukaryota</taxon>
        <taxon>Viridiplantae</taxon>
        <taxon>Streptophyta</taxon>
        <taxon>Embryophyta</taxon>
        <taxon>Tracheophyta</taxon>
        <taxon>Spermatophyta</taxon>
        <taxon>Magnoliopsida</taxon>
        <taxon>eudicotyledons</taxon>
        <taxon>Gunneridae</taxon>
        <taxon>Pentapetalae</taxon>
        <taxon>rosids</taxon>
        <taxon>fabids</taxon>
        <taxon>Fagales</taxon>
        <taxon>Fagaceae</taxon>
        <taxon>Fagus</taxon>
    </lineage>
</organism>
<reference evidence="3" key="1">
    <citation type="submission" date="2018-02" db="EMBL/GenBank/DDBJ databases">
        <authorList>
            <person name="Cohen D.B."/>
            <person name="Kent A.D."/>
        </authorList>
    </citation>
    <scope>NUCLEOTIDE SEQUENCE</scope>
</reference>
<dbReference type="EMBL" id="OIVN01003335">
    <property type="protein sequence ID" value="SPD10521.1"/>
    <property type="molecule type" value="Genomic_DNA"/>
</dbReference>
<dbReference type="PANTHER" id="PTHR11926:SF1412">
    <property type="entry name" value="UDP-GLYCOSYLTRANSFERASE 83A1-LIKE"/>
    <property type="match status" value="1"/>
</dbReference>
<dbReference type="Pfam" id="PF00201">
    <property type="entry name" value="UDPGT"/>
    <property type="match status" value="1"/>
</dbReference>
<sequence>MKLSQQIADHGIKVTFVNAESIHNLVLAALSENKRKEQHQIIEIVSIPDGLDPGDDLKDKRKISESMLRVIPIAQKMRIKGAMFWPTAVGGFALGLHIPKLIEAGIIDHSGTPLKNEMIQISPKIASLSTSEFIWNCPGFLERVGDFGKIIKWAPQEKVLSHPSIACFVTHCGWNSTMKGLSMGVPFLCWPYFADQYYIKSYICDVLKVGLALDPEENGIISRREIRRKMDNLLCDGGIRANTLKLKEMARKSIHEGGSSMNNFKIFIEQLKC</sequence>
<protein>
    <recommendedName>
        <fullName evidence="4">UDP-glycosyltransferases domain-containing protein</fullName>
    </recommendedName>
</protein>
<dbReference type="Gene3D" id="3.40.50.2000">
    <property type="entry name" value="Glycogen Phosphorylase B"/>
    <property type="match status" value="3"/>
</dbReference>
<dbReference type="AlphaFoldDB" id="A0A2N9HFS3"/>
<dbReference type="GO" id="GO:0080044">
    <property type="term" value="F:quercetin 7-O-glucosyltransferase activity"/>
    <property type="evidence" value="ECO:0007669"/>
    <property type="project" value="TreeGrafter"/>
</dbReference>
<evidence type="ECO:0008006" key="4">
    <source>
        <dbReference type="Google" id="ProtNLM"/>
    </source>
</evidence>
<dbReference type="InterPro" id="IPR002213">
    <property type="entry name" value="UDP_glucos_trans"/>
</dbReference>
<evidence type="ECO:0000256" key="1">
    <source>
        <dbReference type="ARBA" id="ARBA00009995"/>
    </source>
</evidence>
<dbReference type="SUPFAM" id="SSF53756">
    <property type="entry name" value="UDP-Glycosyltransferase/glycogen phosphorylase"/>
    <property type="match status" value="1"/>
</dbReference>
<evidence type="ECO:0000313" key="3">
    <source>
        <dbReference type="EMBL" id="SPD10521.1"/>
    </source>
</evidence>
<keyword evidence="2" id="KW-0808">Transferase</keyword>